<dbReference type="InterPro" id="IPR050312">
    <property type="entry name" value="IolE/XylAMocC-like"/>
</dbReference>
<gene>
    <name evidence="2" type="ORF">ACFS25_00190</name>
</gene>
<accession>A0ABW6A9Z4</accession>
<comment type="caution">
    <text evidence="2">The sequence shown here is derived from an EMBL/GenBank/DDBJ whole genome shotgun (WGS) entry which is preliminary data.</text>
</comment>
<evidence type="ECO:0000259" key="1">
    <source>
        <dbReference type="Pfam" id="PF01261"/>
    </source>
</evidence>
<dbReference type="InterPro" id="IPR013022">
    <property type="entry name" value="Xyl_isomerase-like_TIM-brl"/>
</dbReference>
<evidence type="ECO:0000313" key="2">
    <source>
        <dbReference type="EMBL" id="MFD2932175.1"/>
    </source>
</evidence>
<dbReference type="Gene3D" id="3.20.20.150">
    <property type="entry name" value="Divalent-metal-dependent TIM barrel enzymes"/>
    <property type="match status" value="1"/>
</dbReference>
<keyword evidence="2" id="KW-0413">Isomerase</keyword>
<organism evidence="2 3">
    <name type="scientific">Spirosoma flavum</name>
    <dbReference type="NCBI Taxonomy" id="2048557"/>
    <lineage>
        <taxon>Bacteria</taxon>
        <taxon>Pseudomonadati</taxon>
        <taxon>Bacteroidota</taxon>
        <taxon>Cytophagia</taxon>
        <taxon>Cytophagales</taxon>
        <taxon>Cytophagaceae</taxon>
        <taxon>Spirosoma</taxon>
    </lineage>
</organism>
<dbReference type="InterPro" id="IPR036237">
    <property type="entry name" value="Xyl_isomerase-like_sf"/>
</dbReference>
<dbReference type="SUPFAM" id="SSF51658">
    <property type="entry name" value="Xylose isomerase-like"/>
    <property type="match status" value="1"/>
</dbReference>
<dbReference type="Proteomes" id="UP001597512">
    <property type="component" value="Unassembled WGS sequence"/>
</dbReference>
<protein>
    <submittedName>
        <fullName evidence="2">Sugar phosphate isomerase/epimerase family protein</fullName>
    </submittedName>
</protein>
<keyword evidence="3" id="KW-1185">Reference proteome</keyword>
<dbReference type="RefSeq" id="WP_381496365.1">
    <property type="nucleotide sequence ID" value="NZ_JBHUOM010000001.1"/>
</dbReference>
<sequence length="285" mass="31133">MNRRDALRYSLGAGFYTLAHSAFSETEITKAHLKIGACDWSIGPAGDINAFNVAKQIGLDGVQVSLNTASDHEHLRNPDTQQAFNNAARRAGVQIGGLAIGLLNEIPYKSDPRSEVWVQDSVDVAKALGVKKILLAFFSKNDLKNDPQGTKVVIERLKAVAPKAEKAGVVLGIESWLSAPEHLAILEAVGSPAVKVYYDVCNSTDMGYDIFTEIRMLGNDNICEIHLKENGYLLGQGKVNLLNVQRALNDIDYTGWLHIEGAVPKGKPMLDSYIENNKTVRSLFV</sequence>
<dbReference type="Pfam" id="PF01261">
    <property type="entry name" value="AP_endonuc_2"/>
    <property type="match status" value="1"/>
</dbReference>
<reference evidence="3" key="1">
    <citation type="journal article" date="2019" name="Int. J. Syst. Evol. Microbiol.">
        <title>The Global Catalogue of Microorganisms (GCM) 10K type strain sequencing project: providing services to taxonomists for standard genome sequencing and annotation.</title>
        <authorList>
            <consortium name="The Broad Institute Genomics Platform"/>
            <consortium name="The Broad Institute Genome Sequencing Center for Infectious Disease"/>
            <person name="Wu L."/>
            <person name="Ma J."/>
        </authorList>
    </citation>
    <scope>NUCLEOTIDE SEQUENCE [LARGE SCALE GENOMIC DNA]</scope>
    <source>
        <strain evidence="3">KCTC 52490</strain>
    </source>
</reference>
<evidence type="ECO:0000313" key="3">
    <source>
        <dbReference type="Proteomes" id="UP001597512"/>
    </source>
</evidence>
<dbReference type="PANTHER" id="PTHR12110">
    <property type="entry name" value="HYDROXYPYRUVATE ISOMERASE"/>
    <property type="match status" value="1"/>
</dbReference>
<name>A0ABW6A9Z4_9BACT</name>
<dbReference type="GO" id="GO:0016853">
    <property type="term" value="F:isomerase activity"/>
    <property type="evidence" value="ECO:0007669"/>
    <property type="project" value="UniProtKB-KW"/>
</dbReference>
<proteinExistence type="predicted"/>
<feature type="domain" description="Xylose isomerase-like TIM barrel" evidence="1">
    <location>
        <begin position="52"/>
        <end position="262"/>
    </location>
</feature>
<dbReference type="EMBL" id="JBHUOM010000001">
    <property type="protein sequence ID" value="MFD2932175.1"/>
    <property type="molecule type" value="Genomic_DNA"/>
</dbReference>
<dbReference type="PANTHER" id="PTHR12110:SF53">
    <property type="entry name" value="BLR5974 PROTEIN"/>
    <property type="match status" value="1"/>
</dbReference>